<dbReference type="Proteomes" id="UP000463857">
    <property type="component" value="Chromosome"/>
</dbReference>
<dbReference type="RefSeq" id="WP_159542414.1">
    <property type="nucleotide sequence ID" value="NZ_CP047156.1"/>
</dbReference>
<dbReference type="EMBL" id="CP047156">
    <property type="protein sequence ID" value="QHB99185.1"/>
    <property type="molecule type" value="Genomic_DNA"/>
</dbReference>
<dbReference type="OrthoDB" id="3826327at2"/>
<reference evidence="1 2" key="1">
    <citation type="journal article" date="2018" name="Int. J. Syst. Evol. Microbiol.">
        <title>Epidermidibacterium keratini gen. nov., sp. nov., a member of the family Sporichthyaceae, isolated from keratin epidermis.</title>
        <authorList>
            <person name="Lee D.G."/>
            <person name="Trujillo M.E."/>
            <person name="Kang S."/>
            <person name="Nam J.J."/>
            <person name="Kim Y.J."/>
        </authorList>
    </citation>
    <scope>NUCLEOTIDE SEQUENCE [LARGE SCALE GENOMIC DNA]</scope>
    <source>
        <strain evidence="1 2">EPI-7</strain>
    </source>
</reference>
<sequence>MHQIDIADDTFVRAPVDVVAAATADRARWRRWWPDLRLQVAQDRGLKGTRFEVSGPLTGTMEIWLEPVRHGVVLHYFLRADLSDQPAVRRTAQTERERERRRRSFRHHMWALKDELEAAPQAAQPTPVLS</sequence>
<dbReference type="InParanoid" id="A0A7L4YIM2"/>
<keyword evidence="2" id="KW-1185">Reference proteome</keyword>
<evidence type="ECO:0000313" key="1">
    <source>
        <dbReference type="EMBL" id="QHB99185.1"/>
    </source>
</evidence>
<accession>A0A7L4YIM2</accession>
<name>A0A7L4YIM2_9ACTN</name>
<evidence type="ECO:0000313" key="2">
    <source>
        <dbReference type="Proteomes" id="UP000463857"/>
    </source>
</evidence>
<protein>
    <submittedName>
        <fullName evidence="1">Polyketide cyclase / dehydrase and lipid transport</fullName>
    </submittedName>
</protein>
<gene>
    <name evidence="1" type="ORF">EK0264_02030</name>
</gene>
<proteinExistence type="predicted"/>
<dbReference type="SUPFAM" id="SSF55961">
    <property type="entry name" value="Bet v1-like"/>
    <property type="match status" value="1"/>
</dbReference>
<dbReference type="AlphaFoldDB" id="A0A7L4YIM2"/>
<organism evidence="1 2">
    <name type="scientific">Epidermidibacterium keratini</name>
    <dbReference type="NCBI Taxonomy" id="1891644"/>
    <lineage>
        <taxon>Bacteria</taxon>
        <taxon>Bacillati</taxon>
        <taxon>Actinomycetota</taxon>
        <taxon>Actinomycetes</taxon>
        <taxon>Sporichthyales</taxon>
        <taxon>Sporichthyaceae</taxon>
        <taxon>Epidermidibacterium</taxon>
    </lineage>
</organism>
<dbReference type="KEGG" id="eke:EK0264_02030"/>